<reference evidence="3" key="1">
    <citation type="submission" date="2025-08" db="UniProtKB">
        <authorList>
            <consortium name="RefSeq"/>
        </authorList>
    </citation>
    <scope>IDENTIFICATION</scope>
</reference>
<feature type="compositionally biased region" description="Basic and acidic residues" evidence="1">
    <location>
        <begin position="35"/>
        <end position="46"/>
    </location>
</feature>
<dbReference type="Proteomes" id="UP001165740">
    <property type="component" value="Chromosome 6"/>
</dbReference>
<gene>
    <name evidence="3" type="primary">LOC106063090</name>
</gene>
<feature type="compositionally biased region" description="Low complexity" evidence="1">
    <location>
        <begin position="115"/>
        <end position="124"/>
    </location>
</feature>
<feature type="region of interest" description="Disordered" evidence="1">
    <location>
        <begin position="74"/>
        <end position="156"/>
    </location>
</feature>
<evidence type="ECO:0000313" key="3">
    <source>
        <dbReference type="RefSeq" id="XP_055889723.1"/>
    </source>
</evidence>
<evidence type="ECO:0000313" key="2">
    <source>
        <dbReference type="Proteomes" id="UP001165740"/>
    </source>
</evidence>
<feature type="region of interest" description="Disordered" evidence="1">
    <location>
        <begin position="26"/>
        <end position="46"/>
    </location>
</feature>
<feature type="compositionally biased region" description="Polar residues" evidence="1">
    <location>
        <begin position="78"/>
        <end position="91"/>
    </location>
</feature>
<feature type="compositionally biased region" description="Polar residues" evidence="1">
    <location>
        <begin position="134"/>
        <end position="147"/>
    </location>
</feature>
<organism evidence="2 3">
    <name type="scientific">Biomphalaria glabrata</name>
    <name type="common">Bloodfluke planorb</name>
    <name type="synonym">Freshwater snail</name>
    <dbReference type="NCBI Taxonomy" id="6526"/>
    <lineage>
        <taxon>Eukaryota</taxon>
        <taxon>Metazoa</taxon>
        <taxon>Spiralia</taxon>
        <taxon>Lophotrochozoa</taxon>
        <taxon>Mollusca</taxon>
        <taxon>Gastropoda</taxon>
        <taxon>Heterobranchia</taxon>
        <taxon>Euthyneura</taxon>
        <taxon>Panpulmonata</taxon>
        <taxon>Hygrophila</taxon>
        <taxon>Lymnaeoidea</taxon>
        <taxon>Planorbidae</taxon>
        <taxon>Biomphalaria</taxon>
    </lineage>
</organism>
<accession>A0A9W3AR85</accession>
<evidence type="ECO:0000256" key="1">
    <source>
        <dbReference type="SAM" id="MobiDB-lite"/>
    </source>
</evidence>
<proteinExistence type="predicted"/>
<dbReference type="GeneID" id="106063090"/>
<feature type="compositionally biased region" description="Low complexity" evidence="1">
    <location>
        <begin position="98"/>
        <end position="108"/>
    </location>
</feature>
<keyword evidence="2" id="KW-1185">Reference proteome</keyword>
<sequence length="169" mass="18589">MPIDIHICGHVCTNMDENVAKVRDSVAHSSAEGSRPTERDKFLALKNDKKKKSKERFFLKRTIKDDVIKDVIRESQVRTKASSHDTTTLSIQEKMKVNSHSVSGSTSETSEESSTETSNNLANSVASPPEDRSAQLTEDPQSSQVPNSCHGEYAGIPALKKVRQSCTIS</sequence>
<name>A0A9W3AR85_BIOGL</name>
<protein>
    <submittedName>
        <fullName evidence="3">Uncharacterized protein LOC106063090 isoform X1</fullName>
    </submittedName>
</protein>
<dbReference type="AlphaFoldDB" id="A0A9W3AR85"/>
<dbReference type="RefSeq" id="XP_055889723.1">
    <property type="nucleotide sequence ID" value="XM_056033748.1"/>
</dbReference>